<keyword evidence="1" id="KW-0812">Transmembrane</keyword>
<feature type="transmembrane region" description="Helical" evidence="1">
    <location>
        <begin position="66"/>
        <end position="88"/>
    </location>
</feature>
<name>A0A0F6MLY8_TREDN</name>
<feature type="transmembrane region" description="Helical" evidence="1">
    <location>
        <begin position="6"/>
        <end position="25"/>
    </location>
</feature>
<dbReference type="EMBL" id="AGDY01000010">
    <property type="protein sequence ID" value="EMB19756.1"/>
    <property type="molecule type" value="Genomic_DNA"/>
</dbReference>
<dbReference type="Proteomes" id="UP000011701">
    <property type="component" value="Chromosome"/>
</dbReference>
<proteinExistence type="predicted"/>
<dbReference type="AlphaFoldDB" id="A0A0F6MLY8"/>
<dbReference type="PATRIC" id="fig|999434.4.peg.2555"/>
<feature type="transmembrane region" description="Helical" evidence="1">
    <location>
        <begin position="94"/>
        <end position="112"/>
    </location>
</feature>
<accession>A0A0F6MLY8</accession>
<protein>
    <submittedName>
        <fullName evidence="2">Uncharacterized protein</fullName>
    </submittedName>
</protein>
<reference evidence="2" key="1">
    <citation type="submission" date="2012-01" db="EMBL/GenBank/DDBJ databases">
        <title>The Genome Sequence of Treponema denticola OTK.</title>
        <authorList>
            <consortium name="The Broad Institute Genome Sequencing Platform"/>
            <person name="Earl A."/>
            <person name="Ward D."/>
            <person name="Feldgarden M."/>
            <person name="Gevers D."/>
            <person name="Blanton J.M."/>
            <person name="Fenno C.J."/>
            <person name="Baranova O.V."/>
            <person name="Mathney J."/>
            <person name="Dewhirst F.E."/>
            <person name="Izard J."/>
            <person name="Young S.K."/>
            <person name="Zeng Q."/>
            <person name="Gargeya S."/>
            <person name="Fitzgerald M."/>
            <person name="Haas B."/>
            <person name="Abouelleil A."/>
            <person name="Alvarado L."/>
            <person name="Arachchi H.M."/>
            <person name="Berlin A."/>
            <person name="Chapman S.B."/>
            <person name="Gearin G."/>
            <person name="Goldberg J."/>
            <person name="Griggs A."/>
            <person name="Gujja S."/>
            <person name="Hansen M."/>
            <person name="Heiman D."/>
            <person name="Howarth C."/>
            <person name="Larimer J."/>
            <person name="Lui A."/>
            <person name="MacDonald P.J.P."/>
            <person name="McCowen C."/>
            <person name="Montmayeur A."/>
            <person name="Murphy C."/>
            <person name="Neiman D."/>
            <person name="Pearson M."/>
            <person name="Priest M."/>
            <person name="Roberts A."/>
            <person name="Saif S."/>
            <person name="Shea T."/>
            <person name="Sisk P."/>
            <person name="Stolte C."/>
            <person name="Sykes S."/>
            <person name="Wortman J."/>
            <person name="Nusbaum C."/>
            <person name="Birren B."/>
        </authorList>
    </citation>
    <scope>NUCLEOTIDE SEQUENCE [LARGE SCALE GENOMIC DNA]</scope>
    <source>
        <strain evidence="2">OTK</strain>
    </source>
</reference>
<dbReference type="HOGENOM" id="CLU_1864270_0_0_12"/>
<gene>
    <name evidence="2" type="ORF">HMPREF9723_02453</name>
</gene>
<keyword evidence="1" id="KW-0472">Membrane</keyword>
<evidence type="ECO:0000313" key="2">
    <source>
        <dbReference type="EMBL" id="EMB19756.1"/>
    </source>
</evidence>
<evidence type="ECO:0000256" key="1">
    <source>
        <dbReference type="SAM" id="Phobius"/>
    </source>
</evidence>
<dbReference type="RefSeq" id="WP_002693615.1">
    <property type="nucleotide sequence ID" value="NZ_CM001797.1"/>
</dbReference>
<keyword evidence="1" id="KW-1133">Transmembrane helix</keyword>
<sequence length="142" mass="16710">MFVIEILVPIFLLVWSIASFLGYLYTRYLIDKYDRAVLPGCRIKAQKYQWSSKEVWEKSFTLLSGLWLKFFCIFAPISLIIDSLWLFLKSFRSYISIAGGLFFFSFMLIFIIKGIKIHKSFCSKGWFWTSYNTGKSNGFKII</sequence>
<organism evidence="2">
    <name type="scientific">Treponema denticola OTK</name>
    <dbReference type="NCBI Taxonomy" id="999434"/>
    <lineage>
        <taxon>Bacteria</taxon>
        <taxon>Pseudomonadati</taxon>
        <taxon>Spirochaetota</taxon>
        <taxon>Spirochaetia</taxon>
        <taxon>Spirochaetales</taxon>
        <taxon>Treponemataceae</taxon>
        <taxon>Treponema</taxon>
    </lineage>
</organism>
<comment type="caution">
    <text evidence="2">The sequence shown here is derived from an EMBL/GenBank/DDBJ whole genome shotgun (WGS) entry which is preliminary data.</text>
</comment>